<accession>A0A150FYP5</accession>
<comment type="caution">
    <text evidence="3">The sequence shown here is derived from an EMBL/GenBank/DDBJ whole genome shotgun (WGS) entry which is preliminary data.</text>
</comment>
<gene>
    <name evidence="3" type="ORF">GPECTOR_121g431</name>
</gene>
<dbReference type="Proteomes" id="UP000075714">
    <property type="component" value="Unassembled WGS sequence"/>
</dbReference>
<evidence type="ECO:0000256" key="1">
    <source>
        <dbReference type="SAM" id="MobiDB-lite"/>
    </source>
</evidence>
<feature type="region of interest" description="Disordered" evidence="1">
    <location>
        <begin position="357"/>
        <end position="378"/>
    </location>
</feature>
<sequence length="497" mass="50147">MAPEFATVFSAIIAITSVSINLYGGLITEKRRAELAREVERERQQMAAADEERSVVARYRGPLLEATVDLEARLYHIATLTGEWRSGEVVCEEEVVYTLFTLAQWLGFLEVIRREGPRERSFLQRRTAAAAEGGTGGVAGSVVAWLRGLGGAGGDGDGDGSSGGGGSGGPDTLTTLVEGFRFVLSAHPATLRKWYEQGDEREHPGCRSRASFLRGTPALPYSRDDAAAAAYEAGASRPPPPLPVWASSSAAAAGGGAASSAAGAGVPMIGSRGDVLLPYGTPDHQHLSYAAPPPPTKPVMLSAMQAAGPGPGGPGAAAAVGAELVIGSLDESDLAAAGLGLPDPLAAVAAAAVAGGPRDGAQLQSSPPPPPSPASAGADAAATAAAAAAALDYANRLTAAAARLGGAFPGAAGGADASASLASLSSLSSMDEAGWGLGGGGGRLSVPRDVFHVSRGAQRSIGSMMVVTPMGASRHYTLSYGDFYNRCVYGTRARAGQ</sequence>
<evidence type="ECO:0000313" key="3">
    <source>
        <dbReference type="EMBL" id="KXZ42731.1"/>
    </source>
</evidence>
<dbReference type="OrthoDB" id="548245at2759"/>
<feature type="transmembrane region" description="Helical" evidence="2">
    <location>
        <begin position="6"/>
        <end position="27"/>
    </location>
</feature>
<dbReference type="STRING" id="33097.A0A150FYP5"/>
<organism evidence="3 4">
    <name type="scientific">Gonium pectorale</name>
    <name type="common">Green alga</name>
    <dbReference type="NCBI Taxonomy" id="33097"/>
    <lineage>
        <taxon>Eukaryota</taxon>
        <taxon>Viridiplantae</taxon>
        <taxon>Chlorophyta</taxon>
        <taxon>core chlorophytes</taxon>
        <taxon>Chlorophyceae</taxon>
        <taxon>CS clade</taxon>
        <taxon>Chlamydomonadales</taxon>
        <taxon>Volvocaceae</taxon>
        <taxon>Gonium</taxon>
    </lineage>
</organism>
<dbReference type="AlphaFoldDB" id="A0A150FYP5"/>
<evidence type="ECO:0000256" key="2">
    <source>
        <dbReference type="SAM" id="Phobius"/>
    </source>
</evidence>
<dbReference type="EMBL" id="LSYV01000121">
    <property type="protein sequence ID" value="KXZ42731.1"/>
    <property type="molecule type" value="Genomic_DNA"/>
</dbReference>
<keyword evidence="4" id="KW-1185">Reference proteome</keyword>
<keyword evidence="2" id="KW-1133">Transmembrane helix</keyword>
<keyword evidence="2" id="KW-0812">Transmembrane</keyword>
<reference evidence="4" key="1">
    <citation type="journal article" date="2016" name="Nat. Commun.">
        <title>The Gonium pectorale genome demonstrates co-option of cell cycle regulation during the evolution of multicellularity.</title>
        <authorList>
            <person name="Hanschen E.R."/>
            <person name="Marriage T.N."/>
            <person name="Ferris P.J."/>
            <person name="Hamaji T."/>
            <person name="Toyoda A."/>
            <person name="Fujiyama A."/>
            <person name="Neme R."/>
            <person name="Noguchi H."/>
            <person name="Minakuchi Y."/>
            <person name="Suzuki M."/>
            <person name="Kawai-Toyooka H."/>
            <person name="Smith D.R."/>
            <person name="Sparks H."/>
            <person name="Anderson J."/>
            <person name="Bakaric R."/>
            <person name="Luria V."/>
            <person name="Karger A."/>
            <person name="Kirschner M.W."/>
            <person name="Durand P.M."/>
            <person name="Michod R.E."/>
            <person name="Nozaki H."/>
            <person name="Olson B.J."/>
        </authorList>
    </citation>
    <scope>NUCLEOTIDE SEQUENCE [LARGE SCALE GENOMIC DNA]</scope>
    <source>
        <strain evidence="4">NIES-2863</strain>
    </source>
</reference>
<protein>
    <submittedName>
        <fullName evidence="3">Uncharacterized protein</fullName>
    </submittedName>
</protein>
<keyword evidence="2" id="KW-0472">Membrane</keyword>
<evidence type="ECO:0000313" key="4">
    <source>
        <dbReference type="Proteomes" id="UP000075714"/>
    </source>
</evidence>
<proteinExistence type="predicted"/>
<name>A0A150FYP5_GONPE</name>